<keyword evidence="3" id="KW-1185">Reference proteome</keyword>
<feature type="region of interest" description="Disordered" evidence="1">
    <location>
        <begin position="39"/>
        <end position="58"/>
    </location>
</feature>
<organism evidence="2 3">
    <name type="scientific">Nesidiocoris tenuis</name>
    <dbReference type="NCBI Taxonomy" id="355587"/>
    <lineage>
        <taxon>Eukaryota</taxon>
        <taxon>Metazoa</taxon>
        <taxon>Ecdysozoa</taxon>
        <taxon>Arthropoda</taxon>
        <taxon>Hexapoda</taxon>
        <taxon>Insecta</taxon>
        <taxon>Pterygota</taxon>
        <taxon>Neoptera</taxon>
        <taxon>Paraneoptera</taxon>
        <taxon>Hemiptera</taxon>
        <taxon>Heteroptera</taxon>
        <taxon>Panheteroptera</taxon>
        <taxon>Cimicomorpha</taxon>
        <taxon>Miridae</taxon>
        <taxon>Dicyphina</taxon>
        <taxon>Nesidiocoris</taxon>
    </lineage>
</organism>
<evidence type="ECO:0000313" key="3">
    <source>
        <dbReference type="Proteomes" id="UP001307889"/>
    </source>
</evidence>
<reference evidence="2 3" key="1">
    <citation type="submission" date="2023-09" db="EMBL/GenBank/DDBJ databases">
        <title>Nesidiocoris tenuis whole genome shotgun sequence.</title>
        <authorList>
            <person name="Shibata T."/>
            <person name="Shimoda M."/>
            <person name="Kobayashi T."/>
            <person name="Uehara T."/>
        </authorList>
    </citation>
    <scope>NUCLEOTIDE SEQUENCE [LARGE SCALE GENOMIC DNA]</scope>
    <source>
        <strain evidence="2 3">Japan</strain>
    </source>
</reference>
<gene>
    <name evidence="2" type="ORF">NTJ_00310</name>
</gene>
<accession>A0ABN7A5U3</accession>
<feature type="compositionally biased region" description="Basic and acidic residues" evidence="1">
    <location>
        <begin position="47"/>
        <end position="58"/>
    </location>
</feature>
<evidence type="ECO:0000313" key="2">
    <source>
        <dbReference type="EMBL" id="BES87504.1"/>
    </source>
</evidence>
<sequence>MPITPFLPRHDSIPLNGSNVLAVSRKKPISLYLLRRMDSDPSLSPTERMKDGQSREMDSNPLDVFCSKTEKADAVFFSPVIDREEQCSSVWEYPYSLSPHRYGSICAFLCPIPVEIFLK</sequence>
<dbReference type="Proteomes" id="UP001307889">
    <property type="component" value="Chromosome 1"/>
</dbReference>
<name>A0ABN7A5U3_9HEMI</name>
<evidence type="ECO:0000256" key="1">
    <source>
        <dbReference type="SAM" id="MobiDB-lite"/>
    </source>
</evidence>
<proteinExistence type="predicted"/>
<dbReference type="EMBL" id="AP028909">
    <property type="protein sequence ID" value="BES87504.1"/>
    <property type="molecule type" value="Genomic_DNA"/>
</dbReference>
<protein>
    <submittedName>
        <fullName evidence="2">Uncharacterized protein</fullName>
    </submittedName>
</protein>